<dbReference type="PROSITE" id="PS51257">
    <property type="entry name" value="PROKAR_LIPOPROTEIN"/>
    <property type="match status" value="1"/>
</dbReference>
<organism evidence="1 2">
    <name type="scientific">Chitinophaga dinghuensis</name>
    <dbReference type="NCBI Taxonomy" id="1539050"/>
    <lineage>
        <taxon>Bacteria</taxon>
        <taxon>Pseudomonadati</taxon>
        <taxon>Bacteroidota</taxon>
        <taxon>Chitinophagia</taxon>
        <taxon>Chitinophagales</taxon>
        <taxon>Chitinophagaceae</taxon>
        <taxon>Chitinophaga</taxon>
    </lineage>
</organism>
<sequence>MKNHPSIIILALLFGISACNIQPDKTKSSSQDKFINLPGYFKTEEKQLSQASLDMEKTVLLNGKSEKNTFNSSDTAVIQHLMKPFIDVDLNKPSLRDEYDTTSLTDPFSGRKSVIYKSRGQQTNPEEITMDLDKNGVIQQVSVHSYTSNMVYEYRQHLVYQRGKSVMINTYQKIAFLSPKELEITVKPIAKNQL</sequence>
<evidence type="ECO:0000313" key="1">
    <source>
        <dbReference type="EMBL" id="RAJ75465.1"/>
    </source>
</evidence>
<evidence type="ECO:0008006" key="3">
    <source>
        <dbReference type="Google" id="ProtNLM"/>
    </source>
</evidence>
<protein>
    <recommendedName>
        <fullName evidence="3">Lipoprotein</fullName>
    </recommendedName>
</protein>
<evidence type="ECO:0000313" key="2">
    <source>
        <dbReference type="Proteomes" id="UP000249819"/>
    </source>
</evidence>
<dbReference type="OrthoDB" id="794757at2"/>
<comment type="caution">
    <text evidence="1">The sequence shown here is derived from an EMBL/GenBank/DDBJ whole genome shotgun (WGS) entry which is preliminary data.</text>
</comment>
<dbReference type="Proteomes" id="UP000249819">
    <property type="component" value="Unassembled WGS sequence"/>
</dbReference>
<proteinExistence type="predicted"/>
<dbReference type="EMBL" id="QLMA01000009">
    <property type="protein sequence ID" value="RAJ75465.1"/>
    <property type="molecule type" value="Genomic_DNA"/>
</dbReference>
<gene>
    <name evidence="1" type="ORF">CLV59_10979</name>
</gene>
<name>A0A327VNS3_9BACT</name>
<dbReference type="RefSeq" id="WP_111594629.1">
    <property type="nucleotide sequence ID" value="NZ_QLMA01000009.1"/>
</dbReference>
<reference evidence="1 2" key="1">
    <citation type="submission" date="2018-06" db="EMBL/GenBank/DDBJ databases">
        <title>Genomic Encyclopedia of Archaeal and Bacterial Type Strains, Phase II (KMG-II): from individual species to whole genera.</title>
        <authorList>
            <person name="Goeker M."/>
        </authorList>
    </citation>
    <scope>NUCLEOTIDE SEQUENCE [LARGE SCALE GENOMIC DNA]</scope>
    <source>
        <strain evidence="1 2">DSM 29821</strain>
    </source>
</reference>
<accession>A0A327VNS3</accession>
<dbReference type="AlphaFoldDB" id="A0A327VNS3"/>
<keyword evidence="2" id="KW-1185">Reference proteome</keyword>